<dbReference type="Proteomes" id="UP000620262">
    <property type="component" value="Unassembled WGS sequence"/>
</dbReference>
<dbReference type="PANTHER" id="PTHR38480">
    <property type="entry name" value="SLR0254 PROTEIN"/>
    <property type="match status" value="1"/>
</dbReference>
<evidence type="ECO:0000256" key="3">
    <source>
        <dbReference type="ARBA" id="ARBA00022989"/>
    </source>
</evidence>
<evidence type="ECO:0000313" key="7">
    <source>
        <dbReference type="EMBL" id="MBE1506596.1"/>
    </source>
</evidence>
<comment type="subcellular location">
    <subcellularLocation>
        <location evidence="1">Membrane</location>
        <topology evidence="1">Multi-pass membrane protein</topology>
    </subcellularLocation>
</comment>
<comment type="caution">
    <text evidence="7">The sequence shown here is derived from an EMBL/GenBank/DDBJ whole genome shotgun (WGS) entry which is preliminary data.</text>
</comment>
<gene>
    <name evidence="7" type="ORF">H4W29_003777</name>
</gene>
<dbReference type="Pfam" id="PF06271">
    <property type="entry name" value="RDD"/>
    <property type="match status" value="1"/>
</dbReference>
<sequence length="308" mass="34665">MKQPKQSNQSVSEGKDGRRLQQFIPPEGVPITLAIASLGSRLGAQILDIIFTSLFILVCAFAIVFTGGLPENAATILIILLGFLLRTPYYVLSELIWNGRTLGKRITGIRVINVDGRRLTPHQVTARNLMKEVEIFVPMGLLFTIGAQSALEAWLTVLWLLAVVIVPLANRRRQRIGDVIAGTLVVDNPRSVLLSDLALSSPAKASSQPAFEFLPEHLDIYGKYELQTLEDVLRDTTKKPNTEEIIKIVRTITRRIRFEDAVKPGQEMLFLNDFYRAQREHLESLKLFGKARENKYHEHTKTEAKKLV</sequence>
<dbReference type="InterPro" id="IPR010432">
    <property type="entry name" value="RDD"/>
</dbReference>
<feature type="domain" description="RDD" evidence="6">
    <location>
        <begin position="36"/>
        <end position="182"/>
    </location>
</feature>
<reference evidence="7 8" key="1">
    <citation type="submission" date="2020-10" db="EMBL/GenBank/DDBJ databases">
        <title>Sequencing the genomes of 1000 actinobacteria strains.</title>
        <authorList>
            <person name="Klenk H.-P."/>
        </authorList>
    </citation>
    <scope>NUCLEOTIDE SEQUENCE [LARGE SCALE GENOMIC DNA]</scope>
    <source>
        <strain evidence="7 8">DSM 7307</strain>
    </source>
</reference>
<dbReference type="RefSeq" id="WP_192730282.1">
    <property type="nucleotide sequence ID" value="NZ_BAAAVL010000018.1"/>
</dbReference>
<evidence type="ECO:0000256" key="5">
    <source>
        <dbReference type="SAM" id="Phobius"/>
    </source>
</evidence>
<dbReference type="PANTHER" id="PTHR38480:SF1">
    <property type="entry name" value="SLR0254 PROTEIN"/>
    <property type="match status" value="1"/>
</dbReference>
<feature type="transmembrane region" description="Helical" evidence="5">
    <location>
        <begin position="73"/>
        <end position="92"/>
    </location>
</feature>
<keyword evidence="2 5" id="KW-0812">Transmembrane</keyword>
<evidence type="ECO:0000256" key="1">
    <source>
        <dbReference type="ARBA" id="ARBA00004141"/>
    </source>
</evidence>
<organism evidence="7 8">
    <name type="scientific">Rhizobium viscosum</name>
    <name type="common">Arthrobacter viscosus</name>
    <dbReference type="NCBI Taxonomy" id="1673"/>
    <lineage>
        <taxon>Bacteria</taxon>
        <taxon>Pseudomonadati</taxon>
        <taxon>Pseudomonadota</taxon>
        <taxon>Alphaproteobacteria</taxon>
        <taxon>Hyphomicrobiales</taxon>
        <taxon>Rhizobiaceae</taxon>
        <taxon>Rhizobium/Agrobacterium group</taxon>
        <taxon>Rhizobium</taxon>
    </lineage>
</organism>
<keyword evidence="4 5" id="KW-0472">Membrane</keyword>
<name>A0ABR9ITR8_RHIVS</name>
<evidence type="ECO:0000256" key="4">
    <source>
        <dbReference type="ARBA" id="ARBA00023136"/>
    </source>
</evidence>
<evidence type="ECO:0000259" key="6">
    <source>
        <dbReference type="Pfam" id="PF06271"/>
    </source>
</evidence>
<evidence type="ECO:0000313" key="8">
    <source>
        <dbReference type="Proteomes" id="UP000620262"/>
    </source>
</evidence>
<protein>
    <submittedName>
        <fullName evidence="7">RDD family membrane protein YckC</fullName>
    </submittedName>
</protein>
<keyword evidence="3 5" id="KW-1133">Transmembrane helix</keyword>
<feature type="transmembrane region" description="Helical" evidence="5">
    <location>
        <begin position="46"/>
        <end position="67"/>
    </location>
</feature>
<dbReference type="EMBL" id="JADBEC010000001">
    <property type="protein sequence ID" value="MBE1506596.1"/>
    <property type="molecule type" value="Genomic_DNA"/>
</dbReference>
<feature type="transmembrane region" description="Helical" evidence="5">
    <location>
        <begin position="153"/>
        <end position="170"/>
    </location>
</feature>
<accession>A0ABR9ITR8</accession>
<keyword evidence="8" id="KW-1185">Reference proteome</keyword>
<proteinExistence type="predicted"/>
<evidence type="ECO:0000256" key="2">
    <source>
        <dbReference type="ARBA" id="ARBA00022692"/>
    </source>
</evidence>